<evidence type="ECO:0000313" key="7">
    <source>
        <dbReference type="Proteomes" id="UP000264217"/>
    </source>
</evidence>
<dbReference type="GO" id="GO:0016987">
    <property type="term" value="F:sigma factor activity"/>
    <property type="evidence" value="ECO:0007669"/>
    <property type="project" value="UniProtKB-KW"/>
</dbReference>
<name>A0A372NQX6_9SPHI</name>
<dbReference type="Gene3D" id="1.10.1740.10">
    <property type="match status" value="1"/>
</dbReference>
<dbReference type="InterPro" id="IPR007627">
    <property type="entry name" value="RNA_pol_sigma70_r2"/>
</dbReference>
<evidence type="ECO:0000256" key="4">
    <source>
        <dbReference type="ARBA" id="ARBA00023163"/>
    </source>
</evidence>
<evidence type="ECO:0000256" key="2">
    <source>
        <dbReference type="ARBA" id="ARBA00023015"/>
    </source>
</evidence>
<keyword evidence="3" id="KW-0731">Sigma factor</keyword>
<dbReference type="InterPro" id="IPR013324">
    <property type="entry name" value="RNA_pol_sigma_r3/r4-like"/>
</dbReference>
<dbReference type="Proteomes" id="UP000264217">
    <property type="component" value="Unassembled WGS sequence"/>
</dbReference>
<dbReference type="InterPro" id="IPR036388">
    <property type="entry name" value="WH-like_DNA-bd_sf"/>
</dbReference>
<feature type="domain" description="HTH luxR-type" evidence="5">
    <location>
        <begin position="127"/>
        <end position="181"/>
    </location>
</feature>
<dbReference type="CDD" id="cd06171">
    <property type="entry name" value="Sigma70_r4"/>
    <property type="match status" value="1"/>
</dbReference>
<dbReference type="Pfam" id="PF08281">
    <property type="entry name" value="Sigma70_r4_2"/>
    <property type="match status" value="1"/>
</dbReference>
<reference evidence="6 7" key="1">
    <citation type="submission" date="2018-08" db="EMBL/GenBank/DDBJ databases">
        <title>Mucilaginibacter sp. MYSH2.</title>
        <authorList>
            <person name="Seo T."/>
        </authorList>
    </citation>
    <scope>NUCLEOTIDE SEQUENCE [LARGE SCALE GENOMIC DNA]</scope>
    <source>
        <strain evidence="6 7">MYSH2</strain>
    </source>
</reference>
<organism evidence="6 7">
    <name type="scientific">Mucilaginibacter conchicola</name>
    <dbReference type="NCBI Taxonomy" id="2303333"/>
    <lineage>
        <taxon>Bacteria</taxon>
        <taxon>Pseudomonadati</taxon>
        <taxon>Bacteroidota</taxon>
        <taxon>Sphingobacteriia</taxon>
        <taxon>Sphingobacteriales</taxon>
        <taxon>Sphingobacteriaceae</taxon>
        <taxon>Mucilaginibacter</taxon>
    </lineage>
</organism>
<proteinExistence type="inferred from homology"/>
<dbReference type="GO" id="GO:0003677">
    <property type="term" value="F:DNA binding"/>
    <property type="evidence" value="ECO:0007669"/>
    <property type="project" value="InterPro"/>
</dbReference>
<evidence type="ECO:0000259" key="5">
    <source>
        <dbReference type="SMART" id="SM00421"/>
    </source>
</evidence>
<dbReference type="SUPFAM" id="SSF88946">
    <property type="entry name" value="Sigma2 domain of RNA polymerase sigma factors"/>
    <property type="match status" value="1"/>
</dbReference>
<protein>
    <submittedName>
        <fullName evidence="6">RNA polymerase sigma-70 factor</fullName>
    </submittedName>
</protein>
<dbReference type="InterPro" id="IPR014327">
    <property type="entry name" value="RNA_pol_sigma70_bacteroid"/>
</dbReference>
<evidence type="ECO:0000256" key="3">
    <source>
        <dbReference type="ARBA" id="ARBA00023082"/>
    </source>
</evidence>
<evidence type="ECO:0000256" key="1">
    <source>
        <dbReference type="ARBA" id="ARBA00010641"/>
    </source>
</evidence>
<dbReference type="EMBL" id="QWDC01000003">
    <property type="protein sequence ID" value="RFZ91369.1"/>
    <property type="molecule type" value="Genomic_DNA"/>
</dbReference>
<dbReference type="NCBIfam" id="TIGR02937">
    <property type="entry name" value="sigma70-ECF"/>
    <property type="match status" value="1"/>
</dbReference>
<dbReference type="PANTHER" id="PTHR43133:SF46">
    <property type="entry name" value="RNA POLYMERASE SIGMA-70 FACTOR ECF SUBFAMILY"/>
    <property type="match status" value="1"/>
</dbReference>
<sequence>MLQLPDIELANLLKADSEAVFKIIYERYWQKLYVVARKRLNNSMEAEEIVQDVFSNLWRRRHTFQLQKGFDNYFAVAVKFEVLNRMAKHARQSQFEKDAAVNLKDFDETTLQLLDYNELQRRFAITLSELPEKCRLVFQLQHYDGKTQKQIADEMDISVKTVEAHLSKARKKLRDEFGNLLGLLL</sequence>
<dbReference type="GO" id="GO:0006352">
    <property type="term" value="P:DNA-templated transcription initiation"/>
    <property type="evidence" value="ECO:0007669"/>
    <property type="project" value="InterPro"/>
</dbReference>
<comment type="caution">
    <text evidence="6">The sequence shown here is derived from an EMBL/GenBank/DDBJ whole genome shotgun (WGS) entry which is preliminary data.</text>
</comment>
<dbReference type="InterPro" id="IPR039425">
    <property type="entry name" value="RNA_pol_sigma-70-like"/>
</dbReference>
<dbReference type="PANTHER" id="PTHR43133">
    <property type="entry name" value="RNA POLYMERASE ECF-TYPE SIGMA FACTO"/>
    <property type="match status" value="1"/>
</dbReference>
<evidence type="ECO:0000313" key="6">
    <source>
        <dbReference type="EMBL" id="RFZ91369.1"/>
    </source>
</evidence>
<comment type="similarity">
    <text evidence="1">Belongs to the sigma-70 factor family. ECF subfamily.</text>
</comment>
<dbReference type="OrthoDB" id="1097528at2"/>
<accession>A0A372NQX6</accession>
<dbReference type="AlphaFoldDB" id="A0A372NQX6"/>
<dbReference type="InterPro" id="IPR013325">
    <property type="entry name" value="RNA_pol_sigma_r2"/>
</dbReference>
<dbReference type="NCBIfam" id="TIGR02985">
    <property type="entry name" value="Sig70_bacteroi1"/>
    <property type="match status" value="1"/>
</dbReference>
<dbReference type="InterPro" id="IPR014284">
    <property type="entry name" value="RNA_pol_sigma-70_dom"/>
</dbReference>
<keyword evidence="7" id="KW-1185">Reference proteome</keyword>
<dbReference type="InterPro" id="IPR000792">
    <property type="entry name" value="Tscrpt_reg_LuxR_C"/>
</dbReference>
<keyword evidence="2" id="KW-0805">Transcription regulation</keyword>
<dbReference type="SMART" id="SM00421">
    <property type="entry name" value="HTH_LUXR"/>
    <property type="match status" value="1"/>
</dbReference>
<dbReference type="SUPFAM" id="SSF88659">
    <property type="entry name" value="Sigma3 and sigma4 domains of RNA polymerase sigma factors"/>
    <property type="match status" value="1"/>
</dbReference>
<dbReference type="Pfam" id="PF04542">
    <property type="entry name" value="Sigma70_r2"/>
    <property type="match status" value="1"/>
</dbReference>
<gene>
    <name evidence="6" type="ORF">D0C36_18440</name>
</gene>
<dbReference type="InterPro" id="IPR013249">
    <property type="entry name" value="RNA_pol_sigma70_r4_t2"/>
</dbReference>
<keyword evidence="4" id="KW-0804">Transcription</keyword>
<dbReference type="PRINTS" id="PR00038">
    <property type="entry name" value="HTHLUXR"/>
</dbReference>
<dbReference type="Gene3D" id="1.10.10.10">
    <property type="entry name" value="Winged helix-like DNA-binding domain superfamily/Winged helix DNA-binding domain"/>
    <property type="match status" value="1"/>
</dbReference>